<gene>
    <name evidence="2" type="ORF">LEP1GSC024_0882</name>
</gene>
<feature type="transmembrane region" description="Helical" evidence="1">
    <location>
        <begin position="6"/>
        <end position="26"/>
    </location>
</feature>
<dbReference type="EMBL" id="AKXB02000114">
    <property type="protein sequence ID" value="EMO88928.1"/>
    <property type="molecule type" value="Genomic_DNA"/>
</dbReference>
<feature type="transmembrane region" description="Helical" evidence="1">
    <location>
        <begin position="71"/>
        <end position="90"/>
    </location>
</feature>
<reference evidence="2 3" key="1">
    <citation type="submission" date="2013-01" db="EMBL/GenBank/DDBJ databases">
        <authorList>
            <person name="Harkins D.M."/>
            <person name="Durkin A.S."/>
            <person name="Brinkac L.M."/>
            <person name="Haft D.H."/>
            <person name="Selengut J.D."/>
            <person name="Sanka R."/>
            <person name="DePew J."/>
            <person name="Purushe J."/>
            <person name="Whelen A.C."/>
            <person name="Vinetz J.M."/>
            <person name="Sutton G.G."/>
            <person name="Nierman W.C."/>
            <person name="Fouts D.E."/>
        </authorList>
    </citation>
    <scope>NUCLEOTIDE SEQUENCE [LARGE SCALE GENOMIC DNA]</scope>
    <source>
        <strain evidence="2 3">2001034031</strain>
    </source>
</reference>
<dbReference type="NCBIfam" id="NF047679">
    <property type="entry name" value="LIC10906_fam"/>
    <property type="match status" value="1"/>
</dbReference>
<organism evidence="2 3">
    <name type="scientific">Leptospira noguchii str. 2001034031</name>
    <dbReference type="NCBI Taxonomy" id="1193053"/>
    <lineage>
        <taxon>Bacteria</taxon>
        <taxon>Pseudomonadati</taxon>
        <taxon>Spirochaetota</taxon>
        <taxon>Spirochaetia</taxon>
        <taxon>Leptospirales</taxon>
        <taxon>Leptospiraceae</taxon>
        <taxon>Leptospira</taxon>
    </lineage>
</organism>
<comment type="caution">
    <text evidence="2">The sequence shown here is derived from an EMBL/GenBank/DDBJ whole genome shotgun (WGS) entry which is preliminary data.</text>
</comment>
<evidence type="ECO:0000313" key="2">
    <source>
        <dbReference type="EMBL" id="EMO88928.1"/>
    </source>
</evidence>
<evidence type="ECO:0000313" key="3">
    <source>
        <dbReference type="Proteomes" id="UP000012138"/>
    </source>
</evidence>
<feature type="transmembrane region" description="Helical" evidence="1">
    <location>
        <begin position="38"/>
        <end position="59"/>
    </location>
</feature>
<proteinExistence type="predicted"/>
<feature type="transmembrane region" description="Helical" evidence="1">
    <location>
        <begin position="136"/>
        <end position="157"/>
    </location>
</feature>
<dbReference type="AlphaFoldDB" id="M6YRG7"/>
<accession>M6YRG7</accession>
<sequence length="307" mass="36677">MPYLDMNFSNFLCVLVALFILFLGIYTFYLPGRKKIQFYFLYFTICFSIWLFSFVGRQFVSFEFRHIVLDWMLIPTIFFPILLDRIITLISNPEQKESKWKVGIISLIVIYLLWATFTCSYSINVNLSNFNYSSTIHYHIFIGYQIVYVSFSILKLIQLIYKKTGAQRVRFSLMTIGVIIMLSFALIFIYILPLKGIFYGSLSYIGALIHFILWAIAILQYNAFDTKYSIFVQESVPLINKISINLFLFLFKILDPKEFRRSDFLFKRFFYSRVLYAEMQLREKTELDFFQRAEVLARRYDRCKIDF</sequence>
<feature type="transmembrane region" description="Helical" evidence="1">
    <location>
        <begin position="197"/>
        <end position="219"/>
    </location>
</feature>
<keyword evidence="1" id="KW-0812">Transmembrane</keyword>
<name>M6YRG7_9LEPT</name>
<protein>
    <submittedName>
        <fullName evidence="2">Putative membrane protein</fullName>
    </submittedName>
</protein>
<keyword evidence="1" id="KW-1133">Transmembrane helix</keyword>
<keyword evidence="1" id="KW-0472">Membrane</keyword>
<dbReference type="Proteomes" id="UP000012138">
    <property type="component" value="Unassembled WGS sequence"/>
</dbReference>
<evidence type="ECO:0000256" key="1">
    <source>
        <dbReference type="SAM" id="Phobius"/>
    </source>
</evidence>
<feature type="transmembrane region" description="Helical" evidence="1">
    <location>
        <begin position="102"/>
        <end position="124"/>
    </location>
</feature>
<feature type="transmembrane region" description="Helical" evidence="1">
    <location>
        <begin position="169"/>
        <end position="191"/>
    </location>
</feature>